<organism evidence="3 4">
    <name type="scientific">Parathielavia appendiculata</name>
    <dbReference type="NCBI Taxonomy" id="2587402"/>
    <lineage>
        <taxon>Eukaryota</taxon>
        <taxon>Fungi</taxon>
        <taxon>Dikarya</taxon>
        <taxon>Ascomycota</taxon>
        <taxon>Pezizomycotina</taxon>
        <taxon>Sordariomycetes</taxon>
        <taxon>Sordariomycetidae</taxon>
        <taxon>Sordariales</taxon>
        <taxon>Chaetomiaceae</taxon>
        <taxon>Parathielavia</taxon>
    </lineage>
</organism>
<protein>
    <submittedName>
        <fullName evidence="3">Aldo/keto reductase</fullName>
    </submittedName>
</protein>
<dbReference type="InterPro" id="IPR023210">
    <property type="entry name" value="NADP_OxRdtase_dom"/>
</dbReference>
<dbReference type="EMBL" id="MU853223">
    <property type="protein sequence ID" value="KAK4128834.1"/>
    <property type="molecule type" value="Genomic_DNA"/>
</dbReference>
<dbReference type="Proteomes" id="UP001302602">
    <property type="component" value="Unassembled WGS sequence"/>
</dbReference>
<name>A0AAN6U9W3_9PEZI</name>
<dbReference type="PANTHER" id="PTHR43625">
    <property type="entry name" value="AFLATOXIN B1 ALDEHYDE REDUCTASE"/>
    <property type="match status" value="1"/>
</dbReference>
<sequence>MGHTIHGKKVGNIGFGLMGLTWRPDRLPEEQSFATIKIALESGCNYINGGEFYGPQDNNSLTLLNKYYERYPEDQDRIVLNIKGCADLTTLIPDGSPAGVKRSVENSVRLIGGKGRIDQFEPARKDPNTEIEVTVAALQEQVEAGNIGGITLSEVSAATIRRAAGVAKIEAVEVEMSLWATDPLENGIAQACAELDIPILAYSPLGRGILTGQIKSFDDLPEGDFRRHLPRFQPDVFEGNFRMVKEVEKLAAKKGCTPGQVAIGWLLALSRRPGMPRIIPIPGASKPERVRENSVEIELSDEDMVELERIVKEFSPVGTRYPEHLMKHIDTSTA</sequence>
<evidence type="ECO:0000259" key="2">
    <source>
        <dbReference type="Pfam" id="PF00248"/>
    </source>
</evidence>
<dbReference type="GeneID" id="87824839"/>
<comment type="caution">
    <text evidence="3">The sequence shown here is derived from an EMBL/GenBank/DDBJ whole genome shotgun (WGS) entry which is preliminary data.</text>
</comment>
<dbReference type="SUPFAM" id="SSF51430">
    <property type="entry name" value="NAD(P)-linked oxidoreductase"/>
    <property type="match status" value="1"/>
</dbReference>
<dbReference type="PANTHER" id="PTHR43625:SF78">
    <property type="entry name" value="PYRIDOXAL REDUCTASE-RELATED"/>
    <property type="match status" value="1"/>
</dbReference>
<proteinExistence type="predicted"/>
<keyword evidence="1" id="KW-0560">Oxidoreductase</keyword>
<dbReference type="InterPro" id="IPR036812">
    <property type="entry name" value="NAD(P)_OxRdtase_dom_sf"/>
</dbReference>
<evidence type="ECO:0000313" key="4">
    <source>
        <dbReference type="Proteomes" id="UP001302602"/>
    </source>
</evidence>
<dbReference type="InterPro" id="IPR050791">
    <property type="entry name" value="Aldo-Keto_reductase"/>
</dbReference>
<reference evidence="3" key="2">
    <citation type="submission" date="2023-05" db="EMBL/GenBank/DDBJ databases">
        <authorList>
            <consortium name="Lawrence Berkeley National Laboratory"/>
            <person name="Steindorff A."/>
            <person name="Hensen N."/>
            <person name="Bonometti L."/>
            <person name="Westerberg I."/>
            <person name="Brannstrom I.O."/>
            <person name="Guillou S."/>
            <person name="Cros-Aarteil S."/>
            <person name="Calhoun S."/>
            <person name="Haridas S."/>
            <person name="Kuo A."/>
            <person name="Mondo S."/>
            <person name="Pangilinan J."/>
            <person name="Riley R."/>
            <person name="Labutti K."/>
            <person name="Andreopoulos B."/>
            <person name="Lipzen A."/>
            <person name="Chen C."/>
            <person name="Yanf M."/>
            <person name="Daum C."/>
            <person name="Ng V."/>
            <person name="Clum A."/>
            <person name="Ohm R."/>
            <person name="Martin F."/>
            <person name="Silar P."/>
            <person name="Natvig D."/>
            <person name="Lalanne C."/>
            <person name="Gautier V."/>
            <person name="Ament-Velasquez S.L."/>
            <person name="Kruys A."/>
            <person name="Hutchinson M.I."/>
            <person name="Powell A.J."/>
            <person name="Barry K."/>
            <person name="Miller A.N."/>
            <person name="Grigoriev I.V."/>
            <person name="Debuchy R."/>
            <person name="Gladieux P."/>
            <person name="Thoren M.H."/>
            <person name="Johannesson H."/>
        </authorList>
    </citation>
    <scope>NUCLEOTIDE SEQUENCE</scope>
    <source>
        <strain evidence="3">CBS 731.68</strain>
    </source>
</reference>
<dbReference type="Pfam" id="PF00248">
    <property type="entry name" value="Aldo_ket_red"/>
    <property type="match status" value="1"/>
</dbReference>
<dbReference type="CDD" id="cd19077">
    <property type="entry name" value="AKR_AKR8A1-2"/>
    <property type="match status" value="1"/>
</dbReference>
<dbReference type="GO" id="GO:0005737">
    <property type="term" value="C:cytoplasm"/>
    <property type="evidence" value="ECO:0007669"/>
    <property type="project" value="TreeGrafter"/>
</dbReference>
<evidence type="ECO:0000313" key="3">
    <source>
        <dbReference type="EMBL" id="KAK4128834.1"/>
    </source>
</evidence>
<evidence type="ECO:0000256" key="1">
    <source>
        <dbReference type="ARBA" id="ARBA00023002"/>
    </source>
</evidence>
<accession>A0AAN6U9W3</accession>
<gene>
    <name evidence="3" type="ORF">N657DRAFT_561608</name>
</gene>
<keyword evidence="4" id="KW-1185">Reference proteome</keyword>
<dbReference type="Gene3D" id="3.20.20.100">
    <property type="entry name" value="NADP-dependent oxidoreductase domain"/>
    <property type="match status" value="1"/>
</dbReference>
<dbReference type="GO" id="GO:0016491">
    <property type="term" value="F:oxidoreductase activity"/>
    <property type="evidence" value="ECO:0007669"/>
    <property type="project" value="UniProtKB-KW"/>
</dbReference>
<reference evidence="3" key="1">
    <citation type="journal article" date="2023" name="Mol. Phylogenet. Evol.">
        <title>Genome-scale phylogeny and comparative genomics of the fungal order Sordariales.</title>
        <authorList>
            <person name="Hensen N."/>
            <person name="Bonometti L."/>
            <person name="Westerberg I."/>
            <person name="Brannstrom I.O."/>
            <person name="Guillou S."/>
            <person name="Cros-Aarteil S."/>
            <person name="Calhoun S."/>
            <person name="Haridas S."/>
            <person name="Kuo A."/>
            <person name="Mondo S."/>
            <person name="Pangilinan J."/>
            <person name="Riley R."/>
            <person name="LaButti K."/>
            <person name="Andreopoulos B."/>
            <person name="Lipzen A."/>
            <person name="Chen C."/>
            <person name="Yan M."/>
            <person name="Daum C."/>
            <person name="Ng V."/>
            <person name="Clum A."/>
            <person name="Steindorff A."/>
            <person name="Ohm R.A."/>
            <person name="Martin F."/>
            <person name="Silar P."/>
            <person name="Natvig D.O."/>
            <person name="Lalanne C."/>
            <person name="Gautier V."/>
            <person name="Ament-Velasquez S.L."/>
            <person name="Kruys A."/>
            <person name="Hutchinson M.I."/>
            <person name="Powell A.J."/>
            <person name="Barry K."/>
            <person name="Miller A.N."/>
            <person name="Grigoriev I.V."/>
            <person name="Debuchy R."/>
            <person name="Gladieux P."/>
            <person name="Hiltunen Thoren M."/>
            <person name="Johannesson H."/>
        </authorList>
    </citation>
    <scope>NUCLEOTIDE SEQUENCE</scope>
    <source>
        <strain evidence="3">CBS 731.68</strain>
    </source>
</reference>
<dbReference type="RefSeq" id="XP_062652605.1">
    <property type="nucleotide sequence ID" value="XM_062788069.1"/>
</dbReference>
<dbReference type="AlphaFoldDB" id="A0AAN6U9W3"/>
<feature type="domain" description="NADP-dependent oxidoreductase" evidence="2">
    <location>
        <begin position="12"/>
        <end position="311"/>
    </location>
</feature>